<evidence type="ECO:0000313" key="3">
    <source>
        <dbReference type="EMBL" id="MBK0403406.1"/>
    </source>
</evidence>
<evidence type="ECO:0000259" key="2">
    <source>
        <dbReference type="Pfam" id="PF13568"/>
    </source>
</evidence>
<dbReference type="Pfam" id="PF13568">
    <property type="entry name" value="OMP_b-brl_2"/>
    <property type="match status" value="1"/>
</dbReference>
<name>A0ABS1C1Z4_9BACT</name>
<keyword evidence="1" id="KW-0732">Signal</keyword>
<accession>A0ABS1C1Z4</accession>
<feature type="domain" description="Outer membrane protein beta-barrel" evidence="2">
    <location>
        <begin position="19"/>
        <end position="198"/>
    </location>
</feature>
<evidence type="ECO:0000313" key="4">
    <source>
        <dbReference type="Proteomes" id="UP000644147"/>
    </source>
</evidence>
<dbReference type="RefSeq" id="WP_200506152.1">
    <property type="nucleotide sequence ID" value="NZ_JAEHFX010000004.1"/>
</dbReference>
<protein>
    <submittedName>
        <fullName evidence="3">PorT family protein</fullName>
    </submittedName>
</protein>
<dbReference type="Proteomes" id="UP000644147">
    <property type="component" value="Unassembled WGS sequence"/>
</dbReference>
<feature type="signal peptide" evidence="1">
    <location>
        <begin position="1"/>
        <end position="19"/>
    </location>
</feature>
<keyword evidence="4" id="KW-1185">Reference proteome</keyword>
<comment type="caution">
    <text evidence="3">The sequence shown here is derived from an EMBL/GenBank/DDBJ whole genome shotgun (WGS) entry which is preliminary data.</text>
</comment>
<evidence type="ECO:0000256" key="1">
    <source>
        <dbReference type="SAM" id="SignalP"/>
    </source>
</evidence>
<gene>
    <name evidence="3" type="ORF">I5M27_10445</name>
</gene>
<reference evidence="3 4" key="1">
    <citation type="submission" date="2020-12" db="EMBL/GenBank/DDBJ databases">
        <title>Bacterial novel species Adhaeribacter sp. BT258 isolated from soil.</title>
        <authorList>
            <person name="Jung H.-Y."/>
        </authorList>
    </citation>
    <scope>NUCLEOTIDE SEQUENCE [LARGE SCALE GENOMIC DNA]</scope>
    <source>
        <strain evidence="3 4">BT258</strain>
    </source>
</reference>
<organism evidence="3 4">
    <name type="scientific">Adhaeribacter terrigena</name>
    <dbReference type="NCBI Taxonomy" id="2793070"/>
    <lineage>
        <taxon>Bacteria</taxon>
        <taxon>Pseudomonadati</taxon>
        <taxon>Bacteroidota</taxon>
        <taxon>Cytophagia</taxon>
        <taxon>Cytophagales</taxon>
        <taxon>Hymenobacteraceae</taxon>
        <taxon>Adhaeribacter</taxon>
    </lineage>
</organism>
<feature type="chain" id="PRO_5046148477" evidence="1">
    <location>
        <begin position="20"/>
        <end position="224"/>
    </location>
</feature>
<dbReference type="EMBL" id="JAEHFX010000004">
    <property type="protein sequence ID" value="MBK0403406.1"/>
    <property type="molecule type" value="Genomic_DNA"/>
</dbReference>
<sequence length="224" mass="24445">MKKALLLIAAIFAFNFANAQGFKFGLKGGANYSNVTGGDKEDFFGDPDYKTSYHFGVVGLYELDADGFLGIKPELLYTSKGYQLNNKFDNELGGKTDLEVKTNLNYISLPILLNINAGGLFFELGPEFAYLAAATGEVKVDKRDANGNKINDDKNEYQIDEDAFAGFDFGYVAGIGYQSDMGLGIGLRYNGGMKSIFDTKDSEEPNVKNSNFMLSLSYMFGGGN</sequence>
<dbReference type="InterPro" id="IPR025665">
    <property type="entry name" value="Beta-barrel_OMP_2"/>
</dbReference>
<proteinExistence type="predicted"/>